<comment type="caution">
    <text evidence="2">The sequence shown here is derived from an EMBL/GenBank/DDBJ whole genome shotgun (WGS) entry which is preliminary data.</text>
</comment>
<reference evidence="2 3" key="1">
    <citation type="submission" date="2019-03" db="EMBL/GenBank/DDBJ databases">
        <title>Ramlibacter sp. 18x22-1, whole genome shotgun sequence.</title>
        <authorList>
            <person name="Zhang X."/>
            <person name="Feng G."/>
            <person name="Zhu H."/>
        </authorList>
    </citation>
    <scope>NUCLEOTIDE SEQUENCE [LARGE SCALE GENOMIC DNA]</scope>
    <source>
        <strain evidence="2 3">18x22-1</strain>
    </source>
</reference>
<sequence>MDMQGSRVLAAQREQAWEALNDPEVLKACIPGCDRIESTGPNAYSIGMSVKVGPVSAKFTGKIQLEDVNPPESYTLKFEGQGGAAGFGKGSSQVRLEPRDTGCELFYTVNAQVGGKIAQVGQRLVDGVARSMAEDFFKRFEGELAKKHPAPAAESAAPEATAAMAAQASAQAASGIPAWVWALGIAVLVGAVVWLAR</sequence>
<dbReference type="Proteomes" id="UP000297839">
    <property type="component" value="Unassembled WGS sequence"/>
</dbReference>
<keyword evidence="3" id="KW-1185">Reference proteome</keyword>
<evidence type="ECO:0000313" key="2">
    <source>
        <dbReference type="EMBL" id="TFZ00313.1"/>
    </source>
</evidence>
<dbReference type="AlphaFoldDB" id="A0A4Z0BLX4"/>
<evidence type="ECO:0000256" key="1">
    <source>
        <dbReference type="SAM" id="Phobius"/>
    </source>
</evidence>
<dbReference type="PANTHER" id="PTHR38588:SF1">
    <property type="entry name" value="BLL0334 PROTEIN"/>
    <property type="match status" value="1"/>
</dbReference>
<protein>
    <submittedName>
        <fullName evidence="2">Carbon monoxide dehydrogenase</fullName>
    </submittedName>
</protein>
<dbReference type="RefSeq" id="WP_135250499.1">
    <property type="nucleotide sequence ID" value="NZ_SMLK01000004.1"/>
</dbReference>
<dbReference type="EMBL" id="SMLK01000004">
    <property type="protein sequence ID" value="TFZ00313.1"/>
    <property type="molecule type" value="Genomic_DNA"/>
</dbReference>
<dbReference type="InterPro" id="IPR023393">
    <property type="entry name" value="START-like_dom_sf"/>
</dbReference>
<keyword evidence="1" id="KW-0472">Membrane</keyword>
<dbReference type="Gene3D" id="3.30.530.20">
    <property type="match status" value="1"/>
</dbReference>
<keyword evidence="1" id="KW-0812">Transmembrane</keyword>
<keyword evidence="1" id="KW-1133">Transmembrane helix</keyword>
<dbReference type="CDD" id="cd05018">
    <property type="entry name" value="CoxG"/>
    <property type="match status" value="1"/>
</dbReference>
<dbReference type="OrthoDB" id="9787428at2"/>
<feature type="transmembrane region" description="Helical" evidence="1">
    <location>
        <begin position="178"/>
        <end position="196"/>
    </location>
</feature>
<gene>
    <name evidence="2" type="ORF">EZ216_14545</name>
</gene>
<dbReference type="InterPro" id="IPR010419">
    <property type="entry name" value="CO_DH_gsu"/>
</dbReference>
<organism evidence="2 3">
    <name type="scientific">Ramlibacter humi</name>
    <dbReference type="NCBI Taxonomy" id="2530451"/>
    <lineage>
        <taxon>Bacteria</taxon>
        <taxon>Pseudomonadati</taxon>
        <taxon>Pseudomonadota</taxon>
        <taxon>Betaproteobacteria</taxon>
        <taxon>Burkholderiales</taxon>
        <taxon>Comamonadaceae</taxon>
        <taxon>Ramlibacter</taxon>
    </lineage>
</organism>
<dbReference type="Pfam" id="PF06240">
    <property type="entry name" value="COXG"/>
    <property type="match status" value="1"/>
</dbReference>
<evidence type="ECO:0000313" key="3">
    <source>
        <dbReference type="Proteomes" id="UP000297839"/>
    </source>
</evidence>
<name>A0A4Z0BLX4_9BURK</name>
<accession>A0A4Z0BLX4</accession>
<dbReference type="PANTHER" id="PTHR38588">
    <property type="entry name" value="BLL0334 PROTEIN"/>
    <property type="match status" value="1"/>
</dbReference>
<proteinExistence type="predicted"/>
<dbReference type="SUPFAM" id="SSF55961">
    <property type="entry name" value="Bet v1-like"/>
    <property type="match status" value="1"/>
</dbReference>